<dbReference type="Gene3D" id="3.40.50.1000">
    <property type="entry name" value="HAD superfamily/HAD-like"/>
    <property type="match status" value="1"/>
</dbReference>
<protein>
    <submittedName>
        <fullName evidence="1">Uncharacterized protein</fullName>
    </submittedName>
</protein>
<gene>
    <name evidence="1" type="ORF">PDE001_LOCUS11581</name>
</gene>
<organism evidence="1 2">
    <name type="scientific">Peronospora destructor</name>
    <dbReference type="NCBI Taxonomy" id="86335"/>
    <lineage>
        <taxon>Eukaryota</taxon>
        <taxon>Sar</taxon>
        <taxon>Stramenopiles</taxon>
        <taxon>Oomycota</taxon>
        <taxon>Peronosporomycetes</taxon>
        <taxon>Peronosporales</taxon>
        <taxon>Peronosporaceae</taxon>
        <taxon>Peronospora</taxon>
    </lineage>
</organism>
<dbReference type="AlphaFoldDB" id="A0AAV0VBY6"/>
<dbReference type="SUPFAM" id="SSF56784">
    <property type="entry name" value="HAD-like"/>
    <property type="match status" value="1"/>
</dbReference>
<dbReference type="PANTHER" id="PTHR28181">
    <property type="entry name" value="UPF0655 PROTEIN YCR015C"/>
    <property type="match status" value="1"/>
</dbReference>
<accession>A0AAV0VBY6</accession>
<dbReference type="InterPro" id="IPR036412">
    <property type="entry name" value="HAD-like_sf"/>
</dbReference>
<dbReference type="InterPro" id="IPR050849">
    <property type="entry name" value="HAD-like_hydrolase_phosphatase"/>
</dbReference>
<evidence type="ECO:0000313" key="2">
    <source>
        <dbReference type="Proteomes" id="UP001162029"/>
    </source>
</evidence>
<evidence type="ECO:0000313" key="1">
    <source>
        <dbReference type="EMBL" id="CAI5746606.1"/>
    </source>
</evidence>
<dbReference type="InterPro" id="IPR023214">
    <property type="entry name" value="HAD_sf"/>
</dbReference>
<name>A0AAV0VBY6_9STRA</name>
<dbReference type="Proteomes" id="UP001162029">
    <property type="component" value="Unassembled WGS sequence"/>
</dbReference>
<comment type="caution">
    <text evidence="1">The sequence shown here is derived from an EMBL/GenBank/DDBJ whole genome shotgun (WGS) entry which is preliminary data.</text>
</comment>
<reference evidence="1" key="1">
    <citation type="submission" date="2022-12" db="EMBL/GenBank/DDBJ databases">
        <authorList>
            <person name="Webb A."/>
        </authorList>
    </citation>
    <scope>NUCLEOTIDE SEQUENCE</scope>
    <source>
        <strain evidence="1">Pd1</strain>
    </source>
</reference>
<proteinExistence type="predicted"/>
<sequence>MTPAILLSADFDETITLRDTISLLFQLASCSALKQQQLEAQYANELDNYLKHYEAKWMCASTTGKSFDSTGLREFLEGHTTMAARTVQIRPHCADTLAAVDEWKIISANWSKDLVSSVLTQSGIALETTQLIVNELKLDAQGVTTGEIDVIVQSPQDKAQWIDKV</sequence>
<dbReference type="PANTHER" id="PTHR28181:SF1">
    <property type="entry name" value="COLD TOLERANCE PROTEIN 1"/>
    <property type="match status" value="1"/>
</dbReference>
<keyword evidence="2" id="KW-1185">Reference proteome</keyword>
<dbReference type="EMBL" id="CANTFM010002602">
    <property type="protein sequence ID" value="CAI5746606.1"/>
    <property type="molecule type" value="Genomic_DNA"/>
</dbReference>